<feature type="domain" description="RNA polymerase sigma-70 region 2" evidence="5">
    <location>
        <begin position="42"/>
        <end position="91"/>
    </location>
</feature>
<evidence type="ECO:0000256" key="3">
    <source>
        <dbReference type="ARBA" id="ARBA00023082"/>
    </source>
</evidence>
<dbReference type="InterPro" id="IPR013324">
    <property type="entry name" value="RNA_pol_sigma_r3/r4-like"/>
</dbReference>
<evidence type="ECO:0000256" key="1">
    <source>
        <dbReference type="ARBA" id="ARBA00010641"/>
    </source>
</evidence>
<evidence type="ECO:0000259" key="5">
    <source>
        <dbReference type="Pfam" id="PF04542"/>
    </source>
</evidence>
<dbReference type="InterPro" id="IPR007627">
    <property type="entry name" value="RNA_pol_sigma70_r2"/>
</dbReference>
<evidence type="ECO:0000313" key="7">
    <source>
        <dbReference type="EMBL" id="SEK75097.1"/>
    </source>
</evidence>
<keyword evidence="3" id="KW-0731">Sigma factor</keyword>
<dbReference type="NCBIfam" id="TIGR02985">
    <property type="entry name" value="Sig70_bacteroi1"/>
    <property type="match status" value="1"/>
</dbReference>
<dbReference type="PANTHER" id="PTHR43133:SF46">
    <property type="entry name" value="RNA POLYMERASE SIGMA-70 FACTOR ECF SUBFAMILY"/>
    <property type="match status" value="1"/>
</dbReference>
<dbReference type="Proteomes" id="UP000199421">
    <property type="component" value="Unassembled WGS sequence"/>
</dbReference>
<gene>
    <name evidence="7" type="ORF">SAMN05661044_01048</name>
</gene>
<dbReference type="STRING" id="407022.SAMN05661044_01048"/>
<evidence type="ECO:0000313" key="8">
    <source>
        <dbReference type="Proteomes" id="UP000199421"/>
    </source>
</evidence>
<dbReference type="GO" id="GO:0006352">
    <property type="term" value="P:DNA-templated transcription initiation"/>
    <property type="evidence" value="ECO:0007669"/>
    <property type="project" value="InterPro"/>
</dbReference>
<dbReference type="SUPFAM" id="SSF88946">
    <property type="entry name" value="Sigma2 domain of RNA polymerase sigma factors"/>
    <property type="match status" value="1"/>
</dbReference>
<dbReference type="InterPro" id="IPR013325">
    <property type="entry name" value="RNA_pol_sigma_r2"/>
</dbReference>
<feature type="domain" description="RNA polymerase sigma factor 70 region 4 type 2" evidence="6">
    <location>
        <begin position="123"/>
        <end position="175"/>
    </location>
</feature>
<dbReference type="Gene3D" id="1.10.10.10">
    <property type="entry name" value="Winged helix-like DNA-binding domain superfamily/Winged helix DNA-binding domain"/>
    <property type="match status" value="1"/>
</dbReference>
<dbReference type="InterPro" id="IPR014284">
    <property type="entry name" value="RNA_pol_sigma-70_dom"/>
</dbReference>
<dbReference type="NCBIfam" id="TIGR02937">
    <property type="entry name" value="sigma70-ECF"/>
    <property type="match status" value="1"/>
</dbReference>
<keyword evidence="2" id="KW-0805">Transcription regulation</keyword>
<evidence type="ECO:0000256" key="4">
    <source>
        <dbReference type="ARBA" id="ARBA00023163"/>
    </source>
</evidence>
<dbReference type="GO" id="GO:0003677">
    <property type="term" value="F:DNA binding"/>
    <property type="evidence" value="ECO:0007669"/>
    <property type="project" value="InterPro"/>
</dbReference>
<organism evidence="7 8">
    <name type="scientific">Olivibacter domesticus</name>
    <name type="common">Pseudosphingobacterium domesticum</name>
    <dbReference type="NCBI Taxonomy" id="407022"/>
    <lineage>
        <taxon>Bacteria</taxon>
        <taxon>Pseudomonadati</taxon>
        <taxon>Bacteroidota</taxon>
        <taxon>Sphingobacteriia</taxon>
        <taxon>Sphingobacteriales</taxon>
        <taxon>Sphingobacteriaceae</taxon>
        <taxon>Olivibacter</taxon>
    </lineage>
</organism>
<proteinExistence type="inferred from homology"/>
<sequence length="189" mass="22910">MPEYRLYTDEQLFHEVSAGDHQAYKELYERYWEVLWLYVSGTTHPDDAKDIIQDVFISIWQKRENLQLKRSFRAYLYRATLNKIIDHSSRAKYAHHYIDTLAKNYQEGHNTIDDLLFEKELIQRFEACLEKMPPKMRTIFQFSREDMLSHQEISERLDISRDNVNRQIKNALIRLKKSLLLLFLFFFLP</sequence>
<dbReference type="GO" id="GO:0016987">
    <property type="term" value="F:sigma factor activity"/>
    <property type="evidence" value="ECO:0007669"/>
    <property type="project" value="UniProtKB-KW"/>
</dbReference>
<keyword evidence="8" id="KW-1185">Reference proteome</keyword>
<dbReference type="InterPro" id="IPR039425">
    <property type="entry name" value="RNA_pol_sigma-70-like"/>
</dbReference>
<keyword evidence="4" id="KW-0804">Transcription</keyword>
<dbReference type="PANTHER" id="PTHR43133">
    <property type="entry name" value="RNA POLYMERASE ECF-TYPE SIGMA FACTO"/>
    <property type="match status" value="1"/>
</dbReference>
<dbReference type="Pfam" id="PF08281">
    <property type="entry name" value="Sigma70_r4_2"/>
    <property type="match status" value="1"/>
</dbReference>
<evidence type="ECO:0000256" key="2">
    <source>
        <dbReference type="ARBA" id="ARBA00023015"/>
    </source>
</evidence>
<dbReference type="Gene3D" id="1.10.1740.10">
    <property type="match status" value="1"/>
</dbReference>
<reference evidence="8" key="1">
    <citation type="submission" date="2016-10" db="EMBL/GenBank/DDBJ databases">
        <authorList>
            <person name="Varghese N."/>
            <person name="Submissions S."/>
        </authorList>
    </citation>
    <scope>NUCLEOTIDE SEQUENCE [LARGE SCALE GENOMIC DNA]</scope>
    <source>
        <strain evidence="8">DSM 18733</strain>
    </source>
</reference>
<dbReference type="Pfam" id="PF04542">
    <property type="entry name" value="Sigma70_r2"/>
    <property type="match status" value="1"/>
</dbReference>
<dbReference type="EMBL" id="FOAF01000001">
    <property type="protein sequence ID" value="SEK75097.1"/>
    <property type="molecule type" value="Genomic_DNA"/>
</dbReference>
<accession>A0A1H7JMJ3</accession>
<dbReference type="InterPro" id="IPR013249">
    <property type="entry name" value="RNA_pol_sigma70_r4_t2"/>
</dbReference>
<comment type="similarity">
    <text evidence="1">Belongs to the sigma-70 factor family. ECF subfamily.</text>
</comment>
<evidence type="ECO:0000259" key="6">
    <source>
        <dbReference type="Pfam" id="PF08281"/>
    </source>
</evidence>
<dbReference type="OrthoDB" id="659569at2"/>
<protein>
    <submittedName>
        <fullName evidence="7">RNA polymerase sigma-70 factor, ECF subfamily</fullName>
    </submittedName>
</protein>
<dbReference type="AlphaFoldDB" id="A0A1H7JMJ3"/>
<dbReference type="InterPro" id="IPR036388">
    <property type="entry name" value="WH-like_DNA-bd_sf"/>
</dbReference>
<dbReference type="SUPFAM" id="SSF88659">
    <property type="entry name" value="Sigma3 and sigma4 domains of RNA polymerase sigma factors"/>
    <property type="match status" value="1"/>
</dbReference>
<dbReference type="RefSeq" id="WP_093319511.1">
    <property type="nucleotide sequence ID" value="NZ_FOAF01000001.1"/>
</dbReference>
<name>A0A1H7JMJ3_OLID1</name>
<dbReference type="InterPro" id="IPR014327">
    <property type="entry name" value="RNA_pol_sigma70_bacteroid"/>
</dbReference>